<evidence type="ECO:0000256" key="4">
    <source>
        <dbReference type="ARBA" id="ARBA00023157"/>
    </source>
</evidence>
<dbReference type="SMART" id="SM00768">
    <property type="entry name" value="X8"/>
    <property type="match status" value="1"/>
</dbReference>
<dbReference type="GO" id="GO:0004553">
    <property type="term" value="F:hydrolase activity, hydrolyzing O-glycosyl compounds"/>
    <property type="evidence" value="ECO:0007669"/>
    <property type="project" value="InterPro"/>
</dbReference>
<dbReference type="AlphaFoldDB" id="A0A835LS05"/>
<dbReference type="InterPro" id="IPR000490">
    <property type="entry name" value="Glyco_hydro_17"/>
</dbReference>
<dbReference type="EMBL" id="JADFTS010000006">
    <property type="protein sequence ID" value="KAF9601329.1"/>
    <property type="molecule type" value="Genomic_DNA"/>
</dbReference>
<evidence type="ECO:0000256" key="7">
    <source>
        <dbReference type="RuleBase" id="RU004336"/>
    </source>
</evidence>
<evidence type="ECO:0000256" key="5">
    <source>
        <dbReference type="ARBA" id="ARBA00023295"/>
    </source>
</evidence>
<dbReference type="InterPro" id="IPR017853">
    <property type="entry name" value="GH"/>
</dbReference>
<keyword evidence="4" id="KW-1015">Disulfide bond</keyword>
<dbReference type="PROSITE" id="PS00587">
    <property type="entry name" value="GLYCOSYL_HYDROL_F17"/>
    <property type="match status" value="1"/>
</dbReference>
<feature type="region of interest" description="Disordered" evidence="8">
    <location>
        <begin position="1"/>
        <end position="22"/>
    </location>
</feature>
<feature type="domain" description="X8" evidence="9">
    <location>
        <begin position="230"/>
        <end position="301"/>
    </location>
</feature>
<dbReference type="GO" id="GO:0005975">
    <property type="term" value="P:carbohydrate metabolic process"/>
    <property type="evidence" value="ECO:0007669"/>
    <property type="project" value="InterPro"/>
</dbReference>
<dbReference type="InterPro" id="IPR012946">
    <property type="entry name" value="X8"/>
</dbReference>
<protein>
    <recommendedName>
        <fullName evidence="9">X8 domain-containing protein</fullName>
    </recommendedName>
</protein>
<reference evidence="10 11" key="1">
    <citation type="submission" date="2020-10" db="EMBL/GenBank/DDBJ databases">
        <title>The Coptis chinensis genome and diversification of protoberbering-type alkaloids.</title>
        <authorList>
            <person name="Wang B."/>
            <person name="Shu S."/>
            <person name="Song C."/>
            <person name="Liu Y."/>
        </authorList>
    </citation>
    <scope>NUCLEOTIDE SEQUENCE [LARGE SCALE GENOMIC DNA]</scope>
    <source>
        <strain evidence="10">HL-2020</strain>
        <tissue evidence="10">Leaf</tissue>
    </source>
</reference>
<gene>
    <name evidence="10" type="ORF">IFM89_018757</name>
</gene>
<evidence type="ECO:0000256" key="3">
    <source>
        <dbReference type="ARBA" id="ARBA00022801"/>
    </source>
</evidence>
<dbReference type="Gene3D" id="3.20.20.80">
    <property type="entry name" value="Glycosidases"/>
    <property type="match status" value="2"/>
</dbReference>
<name>A0A835LS05_9MAGN</name>
<proteinExistence type="inferred from homology"/>
<keyword evidence="3 7" id="KW-0378">Hydrolase</keyword>
<evidence type="ECO:0000313" key="10">
    <source>
        <dbReference type="EMBL" id="KAF9601329.1"/>
    </source>
</evidence>
<evidence type="ECO:0000256" key="6">
    <source>
        <dbReference type="RuleBase" id="RU004335"/>
    </source>
</evidence>
<dbReference type="Pfam" id="PF07983">
    <property type="entry name" value="X8"/>
    <property type="match status" value="1"/>
</dbReference>
<keyword evidence="11" id="KW-1185">Reference proteome</keyword>
<comment type="caution">
    <text evidence="10">The sequence shown here is derived from an EMBL/GenBank/DDBJ whole genome shotgun (WGS) entry which is preliminary data.</text>
</comment>
<evidence type="ECO:0000259" key="9">
    <source>
        <dbReference type="SMART" id="SM00768"/>
    </source>
</evidence>
<dbReference type="InterPro" id="IPR044965">
    <property type="entry name" value="Glyco_hydro_17_plant"/>
</dbReference>
<keyword evidence="2" id="KW-0732">Signal</keyword>
<accession>A0A835LS05</accession>
<evidence type="ECO:0000256" key="8">
    <source>
        <dbReference type="SAM" id="MobiDB-lite"/>
    </source>
</evidence>
<dbReference type="SUPFAM" id="SSF51445">
    <property type="entry name" value="(Trans)glycosidases"/>
    <property type="match status" value="1"/>
</dbReference>
<dbReference type="Pfam" id="PF00332">
    <property type="entry name" value="Glyco_hydro_17"/>
    <property type="match status" value="1"/>
</dbReference>
<evidence type="ECO:0000256" key="2">
    <source>
        <dbReference type="ARBA" id="ARBA00022729"/>
    </source>
</evidence>
<organism evidence="10 11">
    <name type="scientific">Coptis chinensis</name>
    <dbReference type="NCBI Taxonomy" id="261450"/>
    <lineage>
        <taxon>Eukaryota</taxon>
        <taxon>Viridiplantae</taxon>
        <taxon>Streptophyta</taxon>
        <taxon>Embryophyta</taxon>
        <taxon>Tracheophyta</taxon>
        <taxon>Spermatophyta</taxon>
        <taxon>Magnoliopsida</taxon>
        <taxon>Ranunculales</taxon>
        <taxon>Ranunculaceae</taxon>
        <taxon>Coptidoideae</taxon>
        <taxon>Coptis</taxon>
    </lineage>
</organism>
<keyword evidence="5 7" id="KW-0326">Glycosidase</keyword>
<evidence type="ECO:0000256" key="1">
    <source>
        <dbReference type="ARBA" id="ARBA00008773"/>
    </source>
</evidence>
<comment type="similarity">
    <text evidence="1 6">Belongs to the glycosyl hydrolase 17 family.</text>
</comment>
<dbReference type="PANTHER" id="PTHR32227">
    <property type="entry name" value="GLUCAN ENDO-1,3-BETA-GLUCOSIDASE BG1-RELATED-RELATED"/>
    <property type="match status" value="1"/>
</dbReference>
<feature type="compositionally biased region" description="Polar residues" evidence="8">
    <location>
        <begin position="1"/>
        <end position="16"/>
    </location>
</feature>
<dbReference type="Proteomes" id="UP000631114">
    <property type="component" value="Unassembled WGS sequence"/>
</dbReference>
<sequence>MRSYQRLTDSKPSSSYAKPPHRHTALVGMSLDRRIKVSTPHPLGILSSSRPPSTGKFRKGYDTVVLKPLLSFLRATNPMQECWTITQLRYTNMLDGQLDTMFSALKLLGFSDLAIVIAETGWPSKGYEEQAGVDVESAAQYNGKLIQNVTSGLGTPLMPNRTFETYIFALFNENLKPGDLVQQVRGISGFFNRIRRQSMKLGSYGINAIKHKSKPPSPSPSPSLAIIPLNPTTPVVPTQIKLRIDCRTIQAGGPCFLPNTVQAHASSAMNVYYQAMGRYPYDCDFRETATITSNDPSMIFFIILSSSK</sequence>
<evidence type="ECO:0000313" key="11">
    <source>
        <dbReference type="Proteomes" id="UP000631114"/>
    </source>
</evidence>